<dbReference type="AlphaFoldDB" id="A0A498KMY5"/>
<evidence type="ECO:0000256" key="11">
    <source>
        <dbReference type="SAM" id="SignalP"/>
    </source>
</evidence>
<sequence length="930" mass="105047">MAKLWCSLCVITFFQLCTFTFSKFEQVSTPPLPILPLPTYLQLKWQQREIIMFLHFGVNTFTGFERGTGHESPGIFNPVGLDANQWAKTASDAGISLMILTAKHHDGFCLWPSKYTDHSVAYSPWRNGHGDVVHELVDAANRRGIDVGFYLSPWDRHDQRYGHEIAYNQYYLAQLQELLNRYGGVKEIWFDGYKGKSAPNMSYYFTDWFSMVKELQSSINIFSDAGPDARWVGNEEGFAGSTCWSTINGTSLSIGNASIEEAIQKGRIGCRQSATFRSEMDGFGHKSESPKRLSKLLEIYYNSVGRNSVLLLNVPPNSTGLIADEDVQRLREFRSAIDTIFSTNLAEKCSIEVSSQRGGRGGGFGPENMLDNDHLWTYWAPRDDEKENHWIEFRSTGLDEGLRFNVIRIQEAIGLGQRIKRHIIYVDGKRVANGTTVGYKRLHRLEGGVVHGKILCTCTFSKLEQVPTPPLPILPLPTYAQLKWQQREIIMFLHFGVNTFTDSEWGTGHESPGIFNPVGLDANQWARTASDAGISLMILTAKHHDGFCLWPSKYTDHSVANSPWRNGHGDVVHELVDAANPRGIDVGLYLSPWDRHDRRYGHEIAYNQYYLAQLQELLSRYGGVKEIWFDGNKGKNAPNMSYYFTDWFSMVKELQSSINIFSDAGPDVRWVGNEQGFAGSTCWSTINRTSLSIGNASIEDYLNKGDPKGTDWLPAECDVSIRDGWFWHKSESPKRLSKLLEIYYNSVGRNCVLLLNVPPNPTGLIADEDVQRLREFRSAIDTIFSTNLAEKCSIKVSSRRGGKGGGFGPENMLDNDHLWTYWAPRDDEKESHWIEFRSTGSDEGLRFNVIRIQEAIGLGQRIKRHEIYVDGKRVVNGTTVGHKRLHRLGGGVVHGKIVRIKIGDSRGLPLISSIGLHFDPFWHPIGQPSQ</sequence>
<dbReference type="PANTHER" id="PTHR10030">
    <property type="entry name" value="ALPHA-L-FUCOSIDASE"/>
    <property type="match status" value="1"/>
</dbReference>
<evidence type="ECO:0000259" key="12">
    <source>
        <dbReference type="Pfam" id="PF01120"/>
    </source>
</evidence>
<dbReference type="Pfam" id="PF01120">
    <property type="entry name" value="Alpha_L_fucos"/>
    <property type="match status" value="2"/>
</dbReference>
<feature type="domain" description="Glycoside hydrolase family 29 N-terminal" evidence="12">
    <location>
        <begin position="75"/>
        <end position="332"/>
    </location>
</feature>
<dbReference type="FunFam" id="3.20.20.80:FF:000052">
    <property type="entry name" value="Putative alpha-L-fucosidase 1"/>
    <property type="match status" value="2"/>
</dbReference>
<dbReference type="GO" id="GO:0048046">
    <property type="term" value="C:apoplast"/>
    <property type="evidence" value="ECO:0007669"/>
    <property type="project" value="UniProtKB-SubCell"/>
</dbReference>
<dbReference type="InterPro" id="IPR057739">
    <property type="entry name" value="Glyco_hydro_29_N"/>
</dbReference>
<dbReference type="GO" id="GO:0004560">
    <property type="term" value="F:alpha-L-fucosidase activity"/>
    <property type="evidence" value="ECO:0007669"/>
    <property type="project" value="UniProtKB-EC"/>
</dbReference>
<evidence type="ECO:0000256" key="3">
    <source>
        <dbReference type="ARBA" id="ARBA00012662"/>
    </source>
</evidence>
<dbReference type="Gene3D" id="3.20.20.80">
    <property type="entry name" value="Glycosidases"/>
    <property type="match status" value="2"/>
</dbReference>
<evidence type="ECO:0000256" key="4">
    <source>
        <dbReference type="ARBA" id="ARBA00022523"/>
    </source>
</evidence>
<dbReference type="Gene3D" id="2.60.120.260">
    <property type="entry name" value="Galactose-binding domain-like"/>
    <property type="match status" value="2"/>
</dbReference>
<dbReference type="EMBL" id="RDQH01000327">
    <property type="protein sequence ID" value="RXI08511.1"/>
    <property type="molecule type" value="Genomic_DNA"/>
</dbReference>
<dbReference type="Proteomes" id="UP000290289">
    <property type="component" value="Chromosome 1"/>
</dbReference>
<evidence type="ECO:0000256" key="7">
    <source>
        <dbReference type="ARBA" id="ARBA00022801"/>
    </source>
</evidence>
<reference evidence="13 14" key="1">
    <citation type="submission" date="2018-10" db="EMBL/GenBank/DDBJ databases">
        <title>A high-quality apple genome assembly.</title>
        <authorList>
            <person name="Hu J."/>
        </authorList>
    </citation>
    <scope>NUCLEOTIDE SEQUENCE [LARGE SCALE GENOMIC DNA]</scope>
    <source>
        <strain evidence="14">cv. HFTH1</strain>
        <tissue evidence="13">Young leaf</tissue>
    </source>
</reference>
<dbReference type="GO" id="GO:0016139">
    <property type="term" value="P:glycoside catabolic process"/>
    <property type="evidence" value="ECO:0007669"/>
    <property type="project" value="TreeGrafter"/>
</dbReference>
<keyword evidence="5" id="KW-0964">Secreted</keyword>
<accession>A0A498KMY5</accession>
<comment type="subcellular location">
    <subcellularLocation>
        <location evidence="1">Secreted</location>
        <location evidence="1">Extracellular space</location>
        <location evidence="1">Apoplast</location>
    </subcellularLocation>
</comment>
<keyword evidence="14" id="KW-1185">Reference proteome</keyword>
<evidence type="ECO:0000256" key="9">
    <source>
        <dbReference type="ARBA" id="ARBA00023295"/>
    </source>
</evidence>
<feature type="signal peptide" evidence="11">
    <location>
        <begin position="1"/>
        <end position="22"/>
    </location>
</feature>
<evidence type="ECO:0000256" key="8">
    <source>
        <dbReference type="ARBA" id="ARBA00023180"/>
    </source>
</evidence>
<dbReference type="SMART" id="SM00812">
    <property type="entry name" value="Alpha_L_fucos"/>
    <property type="match status" value="2"/>
</dbReference>
<evidence type="ECO:0000256" key="10">
    <source>
        <dbReference type="ARBA" id="ARBA00081661"/>
    </source>
</evidence>
<keyword evidence="9" id="KW-0326">Glycosidase</keyword>
<feature type="domain" description="Glycoside hydrolase family 29 N-terminal" evidence="12">
    <location>
        <begin position="513"/>
        <end position="775"/>
    </location>
</feature>
<comment type="caution">
    <text evidence="13">The sequence shown here is derived from an EMBL/GenBank/DDBJ whole genome shotgun (WGS) entry which is preliminary data.</text>
</comment>
<evidence type="ECO:0000256" key="6">
    <source>
        <dbReference type="ARBA" id="ARBA00022729"/>
    </source>
</evidence>
<dbReference type="FunFam" id="2.60.120.260:FF:000093">
    <property type="entry name" value="Alpha-L-fucosidase 1"/>
    <property type="match status" value="1"/>
</dbReference>
<evidence type="ECO:0000256" key="2">
    <source>
        <dbReference type="ARBA" id="ARBA00007951"/>
    </source>
</evidence>
<keyword evidence="6 11" id="KW-0732">Signal</keyword>
<name>A0A498KMY5_MALDO</name>
<evidence type="ECO:0000256" key="5">
    <source>
        <dbReference type="ARBA" id="ARBA00022525"/>
    </source>
</evidence>
<organism evidence="13 14">
    <name type="scientific">Malus domestica</name>
    <name type="common">Apple</name>
    <name type="synonym">Pyrus malus</name>
    <dbReference type="NCBI Taxonomy" id="3750"/>
    <lineage>
        <taxon>Eukaryota</taxon>
        <taxon>Viridiplantae</taxon>
        <taxon>Streptophyta</taxon>
        <taxon>Embryophyta</taxon>
        <taxon>Tracheophyta</taxon>
        <taxon>Spermatophyta</taxon>
        <taxon>Magnoliopsida</taxon>
        <taxon>eudicotyledons</taxon>
        <taxon>Gunneridae</taxon>
        <taxon>Pentapetalae</taxon>
        <taxon>rosids</taxon>
        <taxon>fabids</taxon>
        <taxon>Rosales</taxon>
        <taxon>Rosaceae</taxon>
        <taxon>Amygdaloideae</taxon>
        <taxon>Maleae</taxon>
        <taxon>Malus</taxon>
    </lineage>
</organism>
<dbReference type="SUPFAM" id="SSF51445">
    <property type="entry name" value="(Trans)glycosidases"/>
    <property type="match status" value="2"/>
</dbReference>
<keyword evidence="8" id="KW-0325">Glycoprotein</keyword>
<dbReference type="InterPro" id="IPR000933">
    <property type="entry name" value="Glyco_hydro_29"/>
</dbReference>
<gene>
    <name evidence="13" type="ORF">DVH24_022655</name>
</gene>
<protein>
    <recommendedName>
        <fullName evidence="3">alpha-L-fucosidase</fullName>
        <ecNumber evidence="3">3.2.1.51</ecNumber>
    </recommendedName>
    <alternativeName>
        <fullName evidence="10">Alpha-L-fucoside fucohydrolase</fullName>
    </alternativeName>
</protein>
<dbReference type="InterPro" id="IPR017853">
    <property type="entry name" value="GH"/>
</dbReference>
<dbReference type="EC" id="3.2.1.51" evidence="3"/>
<evidence type="ECO:0000313" key="14">
    <source>
        <dbReference type="Proteomes" id="UP000290289"/>
    </source>
</evidence>
<feature type="chain" id="PRO_5019835493" description="alpha-L-fucosidase" evidence="11">
    <location>
        <begin position="23"/>
        <end position="930"/>
    </location>
</feature>
<evidence type="ECO:0000256" key="1">
    <source>
        <dbReference type="ARBA" id="ARBA00004271"/>
    </source>
</evidence>
<dbReference type="STRING" id="3750.A0A498KMY5"/>
<evidence type="ECO:0000313" key="13">
    <source>
        <dbReference type="EMBL" id="RXI08511.1"/>
    </source>
</evidence>
<comment type="similarity">
    <text evidence="2">Belongs to the glycosyl hydrolase 29 family.</text>
</comment>
<proteinExistence type="inferred from homology"/>
<keyword evidence="7" id="KW-0378">Hydrolase</keyword>
<keyword evidence="4" id="KW-0052">Apoplast</keyword>
<dbReference type="GO" id="GO:0005764">
    <property type="term" value="C:lysosome"/>
    <property type="evidence" value="ECO:0007669"/>
    <property type="project" value="TreeGrafter"/>
</dbReference>
<dbReference type="GO" id="GO:0006004">
    <property type="term" value="P:fucose metabolic process"/>
    <property type="evidence" value="ECO:0007669"/>
    <property type="project" value="TreeGrafter"/>
</dbReference>
<dbReference type="PANTHER" id="PTHR10030:SF37">
    <property type="entry name" value="ALPHA-L-FUCOSIDASE-RELATED"/>
    <property type="match status" value="1"/>
</dbReference>